<evidence type="ECO:0000256" key="3">
    <source>
        <dbReference type="ARBA" id="ARBA00022840"/>
    </source>
</evidence>
<dbReference type="PROSITE" id="PS50975">
    <property type="entry name" value="ATP_GRASP"/>
    <property type="match status" value="1"/>
</dbReference>
<dbReference type="InterPro" id="IPR016185">
    <property type="entry name" value="PreATP-grasp_dom_sf"/>
</dbReference>
<evidence type="ECO:0000256" key="4">
    <source>
        <dbReference type="ARBA" id="ARBA00025704"/>
    </source>
</evidence>
<comment type="caution">
    <text evidence="6">The sequence shown here is derived from an EMBL/GenBank/DDBJ whole genome shotgun (WGS) entry which is preliminary data.</text>
</comment>
<keyword evidence="1" id="KW-0547">Nucleotide-binding</keyword>
<dbReference type="GO" id="GO:0046872">
    <property type="term" value="F:metal ion binding"/>
    <property type="evidence" value="ECO:0007669"/>
    <property type="project" value="InterPro"/>
</dbReference>
<accession>A0A094PRP7</accession>
<dbReference type="Pfam" id="PF17769">
    <property type="entry name" value="PurK_C"/>
    <property type="match status" value="1"/>
</dbReference>
<dbReference type="InterPro" id="IPR011054">
    <property type="entry name" value="Rudment_hybrid_motif"/>
</dbReference>
<organism evidence="6">
    <name type="scientific">freshwater metagenome</name>
    <dbReference type="NCBI Taxonomy" id="449393"/>
    <lineage>
        <taxon>unclassified sequences</taxon>
        <taxon>metagenomes</taxon>
        <taxon>ecological metagenomes</taxon>
    </lineage>
</organism>
<feature type="domain" description="ATP-grasp" evidence="5">
    <location>
        <begin position="123"/>
        <end position="301"/>
    </location>
</feature>
<dbReference type="Gene3D" id="3.40.50.20">
    <property type="match status" value="1"/>
</dbReference>
<evidence type="ECO:0000259" key="5">
    <source>
        <dbReference type="PROSITE" id="PS50975"/>
    </source>
</evidence>
<evidence type="ECO:0000256" key="1">
    <source>
        <dbReference type="ARBA" id="ARBA00022741"/>
    </source>
</evidence>
<dbReference type="InterPro" id="IPR005875">
    <property type="entry name" value="PurK"/>
</dbReference>
<dbReference type="SUPFAM" id="SSF56059">
    <property type="entry name" value="Glutathione synthetase ATP-binding domain-like"/>
    <property type="match status" value="1"/>
</dbReference>
<dbReference type="PANTHER" id="PTHR11609">
    <property type="entry name" value="PURINE BIOSYNTHESIS PROTEIN 6/7, PUR6/7"/>
    <property type="match status" value="1"/>
</dbReference>
<evidence type="ECO:0000313" key="6">
    <source>
        <dbReference type="EMBL" id="KGA14410.1"/>
    </source>
</evidence>
<dbReference type="Gene3D" id="3.30.1490.20">
    <property type="entry name" value="ATP-grasp fold, A domain"/>
    <property type="match status" value="1"/>
</dbReference>
<reference evidence="6" key="1">
    <citation type="submission" date="2014-05" db="EMBL/GenBank/DDBJ databases">
        <title>Key roles for freshwater Actinobacteria revealed by deep metagenomic sequencing.</title>
        <authorList>
            <person name="Ghai R."/>
            <person name="Mizuno C.M."/>
            <person name="Picazo A."/>
            <person name="Camacho A."/>
            <person name="Rodriguez-Valera F."/>
        </authorList>
    </citation>
    <scope>NUCLEOTIDE SEQUENCE</scope>
</reference>
<comment type="pathway">
    <text evidence="4">Purine metabolism.</text>
</comment>
<dbReference type="Gene3D" id="3.30.470.20">
    <property type="entry name" value="ATP-grasp fold, B domain"/>
    <property type="match status" value="1"/>
</dbReference>
<dbReference type="GO" id="GO:0006189">
    <property type="term" value="P:'de novo' IMP biosynthetic process"/>
    <property type="evidence" value="ECO:0007669"/>
    <property type="project" value="InterPro"/>
</dbReference>
<dbReference type="SUPFAM" id="SSF51246">
    <property type="entry name" value="Rudiment single hybrid motif"/>
    <property type="match status" value="1"/>
</dbReference>
<dbReference type="SUPFAM" id="SSF52440">
    <property type="entry name" value="PreATP-grasp domain"/>
    <property type="match status" value="1"/>
</dbReference>
<proteinExistence type="inferred from homology"/>
<dbReference type="Pfam" id="PF02222">
    <property type="entry name" value="ATP-grasp"/>
    <property type="match status" value="1"/>
</dbReference>
<dbReference type="GO" id="GO:0004638">
    <property type="term" value="F:phosphoribosylaminoimidazole carboxylase activity"/>
    <property type="evidence" value="ECO:0007669"/>
    <property type="project" value="InterPro"/>
</dbReference>
<dbReference type="PANTHER" id="PTHR11609:SF5">
    <property type="entry name" value="PHOSPHORIBOSYLAMINOIMIDAZOLE CARBOXYLASE"/>
    <property type="match status" value="1"/>
</dbReference>
<dbReference type="InterPro" id="IPR003135">
    <property type="entry name" value="ATP-grasp_carboxylate-amine"/>
</dbReference>
<gene>
    <name evidence="6" type="ORF">GM50_19850</name>
</gene>
<protein>
    <recommendedName>
        <fullName evidence="5">ATP-grasp domain-containing protein</fullName>
    </recommendedName>
</protein>
<dbReference type="InterPro" id="IPR011761">
    <property type="entry name" value="ATP-grasp"/>
</dbReference>
<dbReference type="AlphaFoldDB" id="A0A094PRP7"/>
<sequence>MMARSLQWVTWFIYDEPVRNPFPVVGIIGAGQLARMTVAPAIALGVTLKLFAQDKSDSAAQICEHVVGDFRDLKEVLKFARDCDVVTFEHELVPLSVIKGLEAEGIRVYPQSSAFIYSQNKAEMRKVLSDLPSPKWQLISDAEEVSVFPVIAKAISGGYDGRGVWKIESRDALKEIIAINPQLLIEELVDFDSEIAVMVARSPHGQASTWAPTQTIQENGICTRTVTPAMTASAQVSEKASALALTIAERVGLVGVMAVEMFVKGDQLFINELAMRPHNSGHWTIEGSVTSQFEQHLRAILDLPLGDPSMSASFAVMGNILGGDKSDMYRPYLHLMARNPELKVHQYMKEVRPGRKIGHVNAVGEDLLHLVELIVHARDYMSGEIDE</sequence>
<evidence type="ECO:0000256" key="2">
    <source>
        <dbReference type="ARBA" id="ARBA00022755"/>
    </source>
</evidence>
<dbReference type="InterPro" id="IPR054350">
    <property type="entry name" value="PurT/PurK_preATP-grasp"/>
</dbReference>
<name>A0A094PRP7_9ZZZZ</name>
<dbReference type="NCBIfam" id="NF004680">
    <property type="entry name" value="PRK06019.1-6"/>
    <property type="match status" value="1"/>
</dbReference>
<dbReference type="HAMAP" id="MF_01928">
    <property type="entry name" value="PurK"/>
    <property type="match status" value="1"/>
</dbReference>
<dbReference type="GO" id="GO:0005524">
    <property type="term" value="F:ATP binding"/>
    <property type="evidence" value="ECO:0007669"/>
    <property type="project" value="UniProtKB-KW"/>
</dbReference>
<dbReference type="EMBL" id="JNSK01000130">
    <property type="protein sequence ID" value="KGA14410.1"/>
    <property type="molecule type" value="Genomic_DNA"/>
</dbReference>
<keyword evidence="2" id="KW-0658">Purine biosynthesis</keyword>
<dbReference type="InterPro" id="IPR040686">
    <property type="entry name" value="PurK_C"/>
</dbReference>
<dbReference type="Pfam" id="PF22660">
    <property type="entry name" value="RS_preATP-grasp-like"/>
    <property type="match status" value="1"/>
</dbReference>
<dbReference type="NCBIfam" id="TIGR01161">
    <property type="entry name" value="purK"/>
    <property type="match status" value="1"/>
</dbReference>
<dbReference type="GO" id="GO:0005829">
    <property type="term" value="C:cytosol"/>
    <property type="evidence" value="ECO:0007669"/>
    <property type="project" value="TreeGrafter"/>
</dbReference>
<keyword evidence="3" id="KW-0067">ATP-binding</keyword>
<dbReference type="InterPro" id="IPR013815">
    <property type="entry name" value="ATP_grasp_subdomain_1"/>
</dbReference>
<dbReference type="NCBIfam" id="NF004679">
    <property type="entry name" value="PRK06019.1-5"/>
    <property type="match status" value="1"/>
</dbReference>